<accession>A0A644T7P4</accession>
<organism evidence="1">
    <name type="scientific">bioreactor metagenome</name>
    <dbReference type="NCBI Taxonomy" id="1076179"/>
    <lineage>
        <taxon>unclassified sequences</taxon>
        <taxon>metagenomes</taxon>
        <taxon>ecological metagenomes</taxon>
    </lineage>
</organism>
<name>A0A644T7P4_9ZZZZ</name>
<sequence>MCTTRDKLTEQEISETNVFGDIVLNNSQPGDHTLQTYDKKWIKRCLSFKKETEFQNVFFVIWKGQQKFLLDIPELLVFMVSGDCKKLAKECDSILLRNGKAPVNGFFKPKEK</sequence>
<dbReference type="AlphaFoldDB" id="A0A644T7P4"/>
<evidence type="ECO:0000313" key="1">
    <source>
        <dbReference type="EMBL" id="MPL62222.1"/>
    </source>
</evidence>
<comment type="caution">
    <text evidence="1">The sequence shown here is derived from an EMBL/GenBank/DDBJ whole genome shotgun (WGS) entry which is preliminary data.</text>
</comment>
<proteinExistence type="predicted"/>
<reference evidence="1" key="1">
    <citation type="submission" date="2019-08" db="EMBL/GenBank/DDBJ databases">
        <authorList>
            <person name="Kucharzyk K."/>
            <person name="Murdoch R.W."/>
            <person name="Higgins S."/>
            <person name="Loffler F."/>
        </authorList>
    </citation>
    <scope>NUCLEOTIDE SEQUENCE</scope>
</reference>
<dbReference type="EMBL" id="VSSQ01000017">
    <property type="protein sequence ID" value="MPL62222.1"/>
    <property type="molecule type" value="Genomic_DNA"/>
</dbReference>
<gene>
    <name evidence="1" type="ORF">SDC9_07828</name>
</gene>
<protein>
    <submittedName>
        <fullName evidence="1">Uncharacterized protein</fullName>
    </submittedName>
</protein>